<evidence type="ECO:0000256" key="2">
    <source>
        <dbReference type="ARBA" id="ARBA00004477"/>
    </source>
</evidence>
<comment type="caution">
    <text evidence="17">The sequence shown here is derived from an EMBL/GenBank/DDBJ whole genome shotgun (WGS) entry which is preliminary data.</text>
</comment>
<dbReference type="InterPro" id="IPR051689">
    <property type="entry name" value="Sterol_desaturase/TMEM195"/>
</dbReference>
<keyword evidence="7" id="KW-0408">Iron</keyword>
<keyword evidence="8" id="KW-0443">Lipid metabolism</keyword>
<dbReference type="GO" id="GO:0005506">
    <property type="term" value="F:iron ion binding"/>
    <property type="evidence" value="ECO:0007669"/>
    <property type="project" value="InterPro"/>
</dbReference>
<feature type="domain" description="Alkylglycerol monooxygenase C-terminal" evidence="16">
    <location>
        <begin position="275"/>
        <end position="347"/>
    </location>
</feature>
<evidence type="ECO:0000313" key="18">
    <source>
        <dbReference type="Proteomes" id="UP000235965"/>
    </source>
</evidence>
<evidence type="ECO:0000256" key="13">
    <source>
        <dbReference type="ARBA" id="ARBA00047556"/>
    </source>
</evidence>
<comment type="subcellular location">
    <subcellularLocation>
        <location evidence="2">Endoplasmic reticulum membrane</location>
        <topology evidence="2">Multi-pass membrane protein</topology>
    </subcellularLocation>
</comment>
<keyword evidence="5 14" id="KW-1133">Transmembrane helix</keyword>
<reference evidence="17 18" key="1">
    <citation type="submission" date="2017-12" db="EMBL/GenBank/DDBJ databases">
        <title>Hemimetabolous genomes reveal molecular basis of termite eusociality.</title>
        <authorList>
            <person name="Harrison M.C."/>
            <person name="Jongepier E."/>
            <person name="Robertson H.M."/>
            <person name="Arning N."/>
            <person name="Bitard-Feildel T."/>
            <person name="Chao H."/>
            <person name="Childers C.P."/>
            <person name="Dinh H."/>
            <person name="Doddapaneni H."/>
            <person name="Dugan S."/>
            <person name="Gowin J."/>
            <person name="Greiner C."/>
            <person name="Han Y."/>
            <person name="Hu H."/>
            <person name="Hughes D.S.T."/>
            <person name="Huylmans A.-K."/>
            <person name="Kemena C."/>
            <person name="Kremer L.P.M."/>
            <person name="Lee S.L."/>
            <person name="Lopez-Ezquerra A."/>
            <person name="Mallet L."/>
            <person name="Monroy-Kuhn J.M."/>
            <person name="Moser A."/>
            <person name="Murali S.C."/>
            <person name="Muzny D.M."/>
            <person name="Otani S."/>
            <person name="Piulachs M.-D."/>
            <person name="Poelchau M."/>
            <person name="Qu J."/>
            <person name="Schaub F."/>
            <person name="Wada-Katsumata A."/>
            <person name="Worley K.C."/>
            <person name="Xie Q."/>
            <person name="Ylla G."/>
            <person name="Poulsen M."/>
            <person name="Gibbs R.A."/>
            <person name="Schal C."/>
            <person name="Richards S."/>
            <person name="Belles X."/>
            <person name="Korb J."/>
            <person name="Bornberg-Bauer E."/>
        </authorList>
    </citation>
    <scope>NUCLEOTIDE SEQUENCE [LARGE SCALE GENOMIC DNA]</scope>
    <source>
        <tissue evidence="17">Whole body</tissue>
    </source>
</reference>
<evidence type="ECO:0000256" key="6">
    <source>
        <dbReference type="ARBA" id="ARBA00023002"/>
    </source>
</evidence>
<feature type="transmembrane region" description="Helical" evidence="14">
    <location>
        <begin position="270"/>
        <end position="290"/>
    </location>
</feature>
<dbReference type="Proteomes" id="UP000235965">
    <property type="component" value="Unassembled WGS sequence"/>
</dbReference>
<dbReference type="OrthoDB" id="6354873at2759"/>
<evidence type="ECO:0000256" key="7">
    <source>
        <dbReference type="ARBA" id="ARBA00023004"/>
    </source>
</evidence>
<dbReference type="GO" id="GO:0005789">
    <property type="term" value="C:endoplasmic reticulum membrane"/>
    <property type="evidence" value="ECO:0007669"/>
    <property type="project" value="UniProtKB-SubCell"/>
</dbReference>
<feature type="transmembrane region" description="Helical" evidence="14">
    <location>
        <begin position="356"/>
        <end position="378"/>
    </location>
</feature>
<keyword evidence="18" id="KW-1185">Reference proteome</keyword>
<keyword evidence="9 14" id="KW-0472">Membrane</keyword>
<name>A0A2J7RTG2_9NEOP</name>
<dbReference type="GO" id="GO:0006643">
    <property type="term" value="P:membrane lipid metabolic process"/>
    <property type="evidence" value="ECO:0007669"/>
    <property type="project" value="TreeGrafter"/>
</dbReference>
<dbReference type="Pfam" id="PF04116">
    <property type="entry name" value="FA_hydroxylase"/>
    <property type="match status" value="1"/>
</dbReference>
<keyword evidence="4" id="KW-0256">Endoplasmic reticulum</keyword>
<dbReference type="PANTHER" id="PTHR21624">
    <property type="entry name" value="STEROL DESATURASE-RELATED PROTEIN"/>
    <property type="match status" value="1"/>
</dbReference>
<proteinExistence type="inferred from homology"/>
<evidence type="ECO:0000256" key="5">
    <source>
        <dbReference type="ARBA" id="ARBA00022989"/>
    </source>
</evidence>
<keyword evidence="3 14" id="KW-0812">Transmembrane</keyword>
<gene>
    <name evidence="17" type="ORF">B7P43_G03182</name>
</gene>
<evidence type="ECO:0000256" key="1">
    <source>
        <dbReference type="ARBA" id="ARBA00001962"/>
    </source>
</evidence>
<evidence type="ECO:0000313" key="17">
    <source>
        <dbReference type="EMBL" id="PNF44132.1"/>
    </source>
</evidence>
<evidence type="ECO:0000256" key="8">
    <source>
        <dbReference type="ARBA" id="ARBA00023098"/>
    </source>
</evidence>
<accession>A0A2J7RTG2</accession>
<protein>
    <recommendedName>
        <fullName evidence="12">Alkylglycerol monooxygenase</fullName>
        <ecNumber evidence="11">1.14.16.5</ecNumber>
    </recommendedName>
</protein>
<dbReference type="AlphaFoldDB" id="A0A2J7RTG2"/>
<evidence type="ECO:0000256" key="9">
    <source>
        <dbReference type="ARBA" id="ARBA00023136"/>
    </source>
</evidence>
<evidence type="ECO:0000259" key="16">
    <source>
        <dbReference type="Pfam" id="PF24858"/>
    </source>
</evidence>
<dbReference type="EC" id="1.14.16.5" evidence="11"/>
<dbReference type="PANTHER" id="PTHR21624:SF1">
    <property type="entry name" value="ALKYLGLYCEROL MONOOXYGENASE"/>
    <property type="match status" value="1"/>
</dbReference>
<keyword evidence="6" id="KW-0560">Oxidoreductase</keyword>
<comment type="cofactor">
    <cofactor evidence="1">
        <name>Fe cation</name>
        <dbReference type="ChEBI" id="CHEBI:24875"/>
    </cofactor>
</comment>
<evidence type="ECO:0000256" key="10">
    <source>
        <dbReference type="ARBA" id="ARBA00038190"/>
    </source>
</evidence>
<dbReference type="Pfam" id="PF24858">
    <property type="entry name" value="AGMP_C"/>
    <property type="match status" value="1"/>
</dbReference>
<evidence type="ECO:0000256" key="3">
    <source>
        <dbReference type="ARBA" id="ARBA00022692"/>
    </source>
</evidence>
<dbReference type="GO" id="GO:0008610">
    <property type="term" value="P:lipid biosynthetic process"/>
    <property type="evidence" value="ECO:0007669"/>
    <property type="project" value="InterPro"/>
</dbReference>
<comment type="catalytic activity">
    <reaction evidence="13">
        <text>1-O-(1,2-saturated-alkyl)-sn-glycerol + (6R)-L-erythro-5,6,7,8-tetrahydrobiopterin + O2 = a 1-(1-hydroxyalkyl)-sn-glycerol + (6R)-L-erythro-6,7-dihydrobiopterin + H2O</text>
        <dbReference type="Rhea" id="RHEA:36255"/>
        <dbReference type="ChEBI" id="CHEBI:15377"/>
        <dbReference type="ChEBI" id="CHEBI:15379"/>
        <dbReference type="ChEBI" id="CHEBI:43120"/>
        <dbReference type="ChEBI" id="CHEBI:59560"/>
        <dbReference type="ChEBI" id="CHEBI:73418"/>
        <dbReference type="ChEBI" id="CHEBI:83957"/>
        <dbReference type="EC" id="1.14.16.5"/>
    </reaction>
</comment>
<evidence type="ECO:0000256" key="11">
    <source>
        <dbReference type="ARBA" id="ARBA00039026"/>
    </source>
</evidence>
<evidence type="ECO:0000256" key="12">
    <source>
        <dbReference type="ARBA" id="ARBA00040992"/>
    </source>
</evidence>
<feature type="transmembrane region" description="Helical" evidence="14">
    <location>
        <begin position="302"/>
        <end position="322"/>
    </location>
</feature>
<dbReference type="InterPro" id="IPR056853">
    <property type="entry name" value="AGMP_C"/>
</dbReference>
<evidence type="ECO:0000256" key="4">
    <source>
        <dbReference type="ARBA" id="ARBA00022824"/>
    </source>
</evidence>
<dbReference type="EMBL" id="NEVH01000003">
    <property type="protein sequence ID" value="PNF44132.1"/>
    <property type="molecule type" value="Genomic_DNA"/>
</dbReference>
<dbReference type="GO" id="GO:0050479">
    <property type="term" value="F:glyceryl-ether monooxygenase activity"/>
    <property type="evidence" value="ECO:0007669"/>
    <property type="project" value="UniProtKB-EC"/>
</dbReference>
<sequence length="388" mass="44844">MDQNETLNSGVIADVKRRIEQMFYTGNREIGDQEPEQQSDISQQAWLYFVAFLALENLILRLEGKPTIRLNDGVTSLSHGLITECGRGSYLMGTAPGASQLRRVQPAGRAETLHSAELVRLSQFLTHQHINFLYQIWVHTRVVSTLGPLEWILNTPRHHRVHHGCNLYCLDKNYGGFLIIWDRIFGTFAEEHKDEAIIYGLVHNQPSFNPVFLQLFYNVNVIKKWKAMNGWQDKLAAIWKGPSWLPGKPRLGATEDKLDIRSREKYDMKLPVWINIYLCLHFVALVIVYQELALKYSDMTPLAVLGFVTYILVSQTVIGMMFDNRPHTCIFELTRCVIFVFYVHKSDLTLQGRSSITLLQPFFILSSCFWILQTFRVLHTEVKKIKKE</sequence>
<evidence type="ECO:0000259" key="15">
    <source>
        <dbReference type="Pfam" id="PF04116"/>
    </source>
</evidence>
<dbReference type="InterPro" id="IPR006694">
    <property type="entry name" value="Fatty_acid_hydroxylase"/>
</dbReference>
<feature type="domain" description="Fatty acid hydroxylase" evidence="15">
    <location>
        <begin position="121"/>
        <end position="187"/>
    </location>
</feature>
<evidence type="ECO:0000256" key="14">
    <source>
        <dbReference type="SAM" id="Phobius"/>
    </source>
</evidence>
<organism evidence="17 18">
    <name type="scientific">Cryptotermes secundus</name>
    <dbReference type="NCBI Taxonomy" id="105785"/>
    <lineage>
        <taxon>Eukaryota</taxon>
        <taxon>Metazoa</taxon>
        <taxon>Ecdysozoa</taxon>
        <taxon>Arthropoda</taxon>
        <taxon>Hexapoda</taxon>
        <taxon>Insecta</taxon>
        <taxon>Pterygota</taxon>
        <taxon>Neoptera</taxon>
        <taxon>Polyneoptera</taxon>
        <taxon>Dictyoptera</taxon>
        <taxon>Blattodea</taxon>
        <taxon>Blattoidea</taxon>
        <taxon>Termitoidae</taxon>
        <taxon>Kalotermitidae</taxon>
        <taxon>Cryptotermitinae</taxon>
        <taxon>Cryptotermes</taxon>
    </lineage>
</organism>
<comment type="similarity">
    <text evidence="10">Belongs to the sterol desaturase family. TMEM195 subfamily.</text>
</comment>